<dbReference type="Pfam" id="PF03061">
    <property type="entry name" value="4HBT"/>
    <property type="match status" value="1"/>
</dbReference>
<dbReference type="STRING" id="867345.SAMN05421693_10265"/>
<accession>A0A1H8ZCC1</accession>
<dbReference type="PANTHER" id="PTHR31793:SF37">
    <property type="entry name" value="ACYL-COA THIOESTER HYDROLASE YBGC"/>
    <property type="match status" value="1"/>
</dbReference>
<name>A0A1H8ZCC1_9GAMM</name>
<keyword evidence="5" id="KW-1185">Reference proteome</keyword>
<proteinExistence type="inferred from homology"/>
<dbReference type="NCBIfam" id="TIGR02799">
    <property type="entry name" value="thio_ybgC"/>
    <property type="match status" value="1"/>
</dbReference>
<dbReference type="Proteomes" id="UP000199496">
    <property type="component" value="Unassembled WGS sequence"/>
</dbReference>
<dbReference type="GO" id="GO:0047617">
    <property type="term" value="F:fatty acyl-CoA hydrolase activity"/>
    <property type="evidence" value="ECO:0007669"/>
    <property type="project" value="TreeGrafter"/>
</dbReference>
<dbReference type="InterPro" id="IPR029069">
    <property type="entry name" value="HotDog_dom_sf"/>
</dbReference>
<dbReference type="InterPro" id="IPR006683">
    <property type="entry name" value="Thioestr_dom"/>
</dbReference>
<dbReference type="RefSeq" id="WP_143339635.1">
    <property type="nucleotide sequence ID" value="NZ_FOFO01000002.1"/>
</dbReference>
<evidence type="ECO:0000313" key="4">
    <source>
        <dbReference type="EMBL" id="SEP61817.1"/>
    </source>
</evidence>
<organism evidence="4 5">
    <name type="scientific">Ectothiorhodospira magna</name>
    <dbReference type="NCBI Taxonomy" id="867345"/>
    <lineage>
        <taxon>Bacteria</taxon>
        <taxon>Pseudomonadati</taxon>
        <taxon>Pseudomonadota</taxon>
        <taxon>Gammaproteobacteria</taxon>
        <taxon>Chromatiales</taxon>
        <taxon>Ectothiorhodospiraceae</taxon>
        <taxon>Ectothiorhodospira</taxon>
    </lineage>
</organism>
<dbReference type="AlphaFoldDB" id="A0A1H8ZCC1"/>
<sequence>MMPNEFTWPVRVYYEDTDAGGVVFYANYLKYMERARTEWLRHLGIGQTRLRQTQGVIFAVRSVTLDYLRPARLDDRLQVSARCLDVRRASLIIGHDIHCLRENDTPELLNRGQVKIACLDAETFAPRPIPHPIVAALTAGDAAP</sequence>
<protein>
    <submittedName>
        <fullName evidence="4">Acyl-CoA thioester hydrolase</fullName>
    </submittedName>
</protein>
<evidence type="ECO:0000259" key="3">
    <source>
        <dbReference type="Pfam" id="PF03061"/>
    </source>
</evidence>
<dbReference type="PIRSF" id="PIRSF003230">
    <property type="entry name" value="YbgC"/>
    <property type="match status" value="1"/>
</dbReference>
<reference evidence="4 5" key="1">
    <citation type="submission" date="2016-10" db="EMBL/GenBank/DDBJ databases">
        <authorList>
            <person name="de Groot N.N."/>
        </authorList>
    </citation>
    <scope>NUCLEOTIDE SEQUENCE [LARGE SCALE GENOMIC DNA]</scope>
    <source>
        <strain evidence="4 5">B7-7</strain>
    </source>
</reference>
<dbReference type="InterPro" id="IPR006684">
    <property type="entry name" value="YbgC/YbaW"/>
</dbReference>
<dbReference type="NCBIfam" id="TIGR00051">
    <property type="entry name" value="YbgC/FadM family acyl-CoA thioesterase"/>
    <property type="match status" value="1"/>
</dbReference>
<dbReference type="Gene3D" id="3.10.129.10">
    <property type="entry name" value="Hotdog Thioesterase"/>
    <property type="match status" value="1"/>
</dbReference>
<evidence type="ECO:0000256" key="1">
    <source>
        <dbReference type="ARBA" id="ARBA00005953"/>
    </source>
</evidence>
<feature type="domain" description="Thioesterase" evidence="3">
    <location>
        <begin position="20"/>
        <end position="99"/>
    </location>
</feature>
<dbReference type="EMBL" id="FOFO01000002">
    <property type="protein sequence ID" value="SEP61817.1"/>
    <property type="molecule type" value="Genomic_DNA"/>
</dbReference>
<evidence type="ECO:0000313" key="5">
    <source>
        <dbReference type="Proteomes" id="UP000199496"/>
    </source>
</evidence>
<dbReference type="InterPro" id="IPR014166">
    <property type="entry name" value="Tol-Pal_acyl-CoA_thioesterase"/>
</dbReference>
<dbReference type="CDD" id="cd00586">
    <property type="entry name" value="4HBT"/>
    <property type="match status" value="1"/>
</dbReference>
<evidence type="ECO:0000256" key="2">
    <source>
        <dbReference type="ARBA" id="ARBA00022801"/>
    </source>
</evidence>
<comment type="similarity">
    <text evidence="1">Belongs to the 4-hydroxybenzoyl-CoA thioesterase family.</text>
</comment>
<dbReference type="FunFam" id="3.10.129.10:FF:000004">
    <property type="entry name" value="Tol-pal system-associated acyl-CoA thioesterase"/>
    <property type="match status" value="1"/>
</dbReference>
<dbReference type="InterPro" id="IPR050563">
    <property type="entry name" value="4-hydroxybenzoyl-CoA_TE"/>
</dbReference>
<dbReference type="SUPFAM" id="SSF54637">
    <property type="entry name" value="Thioesterase/thiol ester dehydrase-isomerase"/>
    <property type="match status" value="1"/>
</dbReference>
<dbReference type="OrthoDB" id="9808429at2"/>
<gene>
    <name evidence="4" type="ORF">SAMN05421693_10265</name>
</gene>
<keyword evidence="2 4" id="KW-0378">Hydrolase</keyword>
<dbReference type="PANTHER" id="PTHR31793">
    <property type="entry name" value="4-HYDROXYBENZOYL-COA THIOESTERASE FAMILY MEMBER"/>
    <property type="match status" value="1"/>
</dbReference>